<evidence type="ECO:0000313" key="3">
    <source>
        <dbReference type="Proteomes" id="UP000318821"/>
    </source>
</evidence>
<dbReference type="EMBL" id="RHLD01000010">
    <property type="protein sequence ID" value="TPP50849.1"/>
    <property type="molecule type" value="Genomic_DNA"/>
</dbReference>
<dbReference type="VEuPathDB" id="TriTrypDB:LdCL_290010100"/>
<comment type="caution">
    <text evidence="2">The sequence shown here is derived from an EMBL/GenBank/DDBJ whole genome shotgun (WGS) entry which is preliminary data.</text>
</comment>
<dbReference type="VEuPathDB" id="TriTrypDB:LdBPK_290530.1"/>
<gene>
    <name evidence="2" type="ORF">CGC20_25810</name>
</gene>
<reference evidence="3" key="1">
    <citation type="submission" date="2019-02" db="EMBL/GenBank/DDBJ databases">
        <title>FDA dAtabase for Regulatory Grade micrObial Sequences (FDA-ARGOS): Supporting development and validation of Infectious Disease Dx tests.</title>
        <authorList>
            <person name="Duncan R."/>
            <person name="Fisher C."/>
            <person name="Tallon L."/>
            <person name="Sadzewicz L."/>
            <person name="Sengamalay N."/>
            <person name="Ott S."/>
            <person name="Godinez A."/>
            <person name="Nagaraj S."/>
            <person name="Vavikolanu K."/>
            <person name="Vyas G."/>
            <person name="Nadendla S."/>
            <person name="Aluvathingal J."/>
            <person name="Sichtig H."/>
        </authorList>
    </citation>
    <scope>NUCLEOTIDE SEQUENCE [LARGE SCALE GENOMIC DNA]</scope>
    <source>
        <strain evidence="3">FDAARGOS_360</strain>
    </source>
</reference>
<evidence type="ECO:0000256" key="1">
    <source>
        <dbReference type="SAM" id="MobiDB-lite"/>
    </source>
</evidence>
<feature type="region of interest" description="Disordered" evidence="1">
    <location>
        <begin position="48"/>
        <end position="74"/>
    </location>
</feature>
<name>A0A504XTD2_LEIDO</name>
<accession>A0A504XTD2</accession>
<feature type="region of interest" description="Disordered" evidence="1">
    <location>
        <begin position="391"/>
        <end position="431"/>
    </location>
</feature>
<proteinExistence type="predicted"/>
<evidence type="ECO:0000313" key="2">
    <source>
        <dbReference type="EMBL" id="TPP50849.1"/>
    </source>
</evidence>
<dbReference type="Proteomes" id="UP000318821">
    <property type="component" value="Unassembled WGS sequence"/>
</dbReference>
<sequence>MVDSRPSVATPSGQQSLFSVLGGAVTRAALQQMQRDVDVLCEVSASAHASLSPGPRPEPVAAPSLQPGASGGHPLQRVLDALRSAEVGALPEGGNDERRAQPSSTSISVRDALIDALGLFAGSSLYREWVQAPRRRIRRVVRQLAITVRERYLSLLAERHSLAREEPLDVHVQLYPSHTVQRTAVPAALKETQGFCAAVTVRRLSALEEKVTAARRLRQRYMQAAAPGQTLSSVLSFWADVSYGDAPPAALIDYPPLGFEEDSSRLTVEALQASRDAAAAEGRRQLGRKTQRASEDADGPAHPALLLGVEEESSTVTVTREGLEGEEGPAWLQPPLLLQMDDGLKDRQFAAATTAGRMAPVPHLRYEGAGLLAVVYVHSSGIAYVGYPHASDTASSAEPTDGLVRRPDDEPPVDPLAVAPPTPPSWQQLPPAPICSLPMSSSTGFVRGLLGLS</sequence>
<organism evidence="2 3">
    <name type="scientific">Leishmania donovani</name>
    <dbReference type="NCBI Taxonomy" id="5661"/>
    <lineage>
        <taxon>Eukaryota</taxon>
        <taxon>Discoba</taxon>
        <taxon>Euglenozoa</taxon>
        <taxon>Kinetoplastea</taxon>
        <taxon>Metakinetoplastina</taxon>
        <taxon>Trypanosomatida</taxon>
        <taxon>Trypanosomatidae</taxon>
        <taxon>Leishmaniinae</taxon>
        <taxon>Leishmania</taxon>
    </lineage>
</organism>
<feature type="region of interest" description="Disordered" evidence="1">
    <location>
        <begin position="277"/>
        <end position="301"/>
    </location>
</feature>
<dbReference type="VEuPathDB" id="TriTrypDB:LDHU3_29.0760"/>
<protein>
    <submittedName>
        <fullName evidence="2">Uncharacterized protein</fullName>
    </submittedName>
</protein>
<dbReference type="AlphaFoldDB" id="A0A504XTD2"/>